<accession>A0A101KQW7</accession>
<comment type="caution">
    <text evidence="1">The sequence shown here is derived from an EMBL/GenBank/DDBJ whole genome shotgun (WGS) entry which is preliminary data.</text>
</comment>
<gene>
    <name evidence="1" type="ORF">AU467_05120</name>
</gene>
<evidence type="ECO:0000313" key="2">
    <source>
        <dbReference type="Proteomes" id="UP000053176"/>
    </source>
</evidence>
<evidence type="ECO:0008006" key="3">
    <source>
        <dbReference type="Google" id="ProtNLM"/>
    </source>
</evidence>
<reference evidence="1 2" key="1">
    <citation type="submission" date="2015-12" db="EMBL/GenBank/DDBJ databases">
        <title>Draft genome sequence of Mesorhizobium sp. UFLA 01-765, a multitolerant efficient symbiont and plant-growth promoting strain isolated from Zn-mining soil using Leucaena leucocephala as a trap plant.</title>
        <authorList>
            <person name="Rangel W.M."/>
            <person name="Thijs S."/>
            <person name="Longatti S.M."/>
            <person name="Moreira F.M."/>
            <person name="Weyens N."/>
            <person name="Vangronsveld J."/>
            <person name="Van Hamme J.D."/>
            <person name="Bottos E.M."/>
            <person name="Rineau F."/>
        </authorList>
    </citation>
    <scope>NUCLEOTIDE SEQUENCE [LARGE SCALE GENOMIC DNA]</scope>
    <source>
        <strain evidence="1 2">UFLA 01-765</strain>
    </source>
</reference>
<dbReference type="AlphaFoldDB" id="A0A101KQW7"/>
<dbReference type="Proteomes" id="UP000053176">
    <property type="component" value="Unassembled WGS sequence"/>
</dbReference>
<sequence length="172" mass="19248">MVQSASDACGAHFERLLQIDMDVDVFSSNWSYCDRVSSYVARMIGHNRTDSLLYSNLLSSALNELLETVFRVHRPGGSFACSVSRLGKRDRIELIIPCDAAGARFYRDAMNRLQQDDVETQYRSALFAEGPLDPDIGLFELAVDYAATMSVEQVGKDAIRLVADLSLEETRR</sequence>
<evidence type="ECO:0000313" key="1">
    <source>
        <dbReference type="EMBL" id="KUM25318.1"/>
    </source>
</evidence>
<name>A0A101KQW7_RHILI</name>
<proteinExistence type="predicted"/>
<organism evidence="1 2">
    <name type="scientific">Rhizobium loti</name>
    <name type="common">Mesorhizobium loti</name>
    <dbReference type="NCBI Taxonomy" id="381"/>
    <lineage>
        <taxon>Bacteria</taxon>
        <taxon>Pseudomonadati</taxon>
        <taxon>Pseudomonadota</taxon>
        <taxon>Alphaproteobacteria</taxon>
        <taxon>Hyphomicrobiales</taxon>
        <taxon>Phyllobacteriaceae</taxon>
        <taxon>Mesorhizobium</taxon>
    </lineage>
</organism>
<dbReference type="OrthoDB" id="7676982at2"/>
<dbReference type="EMBL" id="LPWA01000120">
    <property type="protein sequence ID" value="KUM25318.1"/>
    <property type="molecule type" value="Genomic_DNA"/>
</dbReference>
<protein>
    <recommendedName>
        <fullName evidence="3">Ubiquinone biosynthesis methyltransferase UbiE</fullName>
    </recommendedName>
</protein>